<dbReference type="InterPro" id="IPR036322">
    <property type="entry name" value="WD40_repeat_dom_sf"/>
</dbReference>
<dbReference type="GO" id="GO:0003677">
    <property type="term" value="F:DNA binding"/>
    <property type="evidence" value="ECO:0007669"/>
    <property type="project" value="UniProtKB-KW"/>
</dbReference>
<keyword evidence="7" id="KW-0677">Repeat</keyword>
<keyword evidence="9" id="KW-0833">Ubl conjugation pathway</keyword>
<feature type="domain" description="RSE1/DDB1/CPSF1 first beta-propeller" evidence="16">
    <location>
        <begin position="14"/>
        <end position="353"/>
    </location>
</feature>
<protein>
    <recommendedName>
        <fullName evidence="5">DNA damage-binding protein 1</fullName>
    </recommendedName>
    <alternativeName>
        <fullName evidence="14">Damage-specific DNA-binding protein 1</fullName>
    </alternativeName>
</protein>
<dbReference type="SUPFAM" id="SSF50978">
    <property type="entry name" value="WD40 repeat-like"/>
    <property type="match status" value="1"/>
</dbReference>
<dbReference type="GO" id="GO:0005634">
    <property type="term" value="C:nucleus"/>
    <property type="evidence" value="ECO:0007669"/>
    <property type="project" value="UniProtKB-SubCell"/>
</dbReference>
<keyword evidence="13" id="KW-0539">Nucleus</keyword>
<keyword evidence="10" id="KW-0090">Biological rhythms</keyword>
<dbReference type="GO" id="GO:0048511">
    <property type="term" value="P:rhythmic process"/>
    <property type="evidence" value="ECO:0007669"/>
    <property type="project" value="UniProtKB-KW"/>
</dbReference>
<proteinExistence type="inferred from homology"/>
<evidence type="ECO:0000256" key="2">
    <source>
        <dbReference type="ARBA" id="ARBA00004496"/>
    </source>
</evidence>
<evidence type="ECO:0000256" key="13">
    <source>
        <dbReference type="ARBA" id="ARBA00023242"/>
    </source>
</evidence>
<evidence type="ECO:0000259" key="15">
    <source>
        <dbReference type="Pfam" id="PF03178"/>
    </source>
</evidence>
<dbReference type="InterPro" id="IPR018846">
    <property type="entry name" value="Beta-prop_RSE1/DDB1/CPSF1_1st"/>
</dbReference>
<dbReference type="Gene3D" id="2.130.10.10">
    <property type="entry name" value="YVTN repeat-like/Quinoprotein amine dehydrogenase"/>
    <property type="match status" value="3"/>
</dbReference>
<dbReference type="AlphaFoldDB" id="A0A8C2C3J5"/>
<dbReference type="Ensembl" id="ENSCCRT00020007291.1">
    <property type="protein sequence ID" value="ENSCCRP00020006463.1"/>
    <property type="gene ID" value="ENSCCRG00020003604.1"/>
</dbReference>
<dbReference type="Gene3D" id="1.10.150.910">
    <property type="match status" value="1"/>
</dbReference>
<evidence type="ECO:0000256" key="10">
    <source>
        <dbReference type="ARBA" id="ARBA00023108"/>
    </source>
</evidence>
<evidence type="ECO:0000256" key="5">
    <source>
        <dbReference type="ARBA" id="ARBA00014577"/>
    </source>
</evidence>
<reference evidence="18" key="1">
    <citation type="submission" date="2025-08" db="UniProtKB">
        <authorList>
            <consortium name="Ensembl"/>
        </authorList>
    </citation>
    <scope>IDENTIFICATION</scope>
</reference>
<dbReference type="GO" id="GO:0006281">
    <property type="term" value="P:DNA repair"/>
    <property type="evidence" value="ECO:0007669"/>
    <property type="project" value="UniProtKB-KW"/>
</dbReference>
<keyword evidence="6" id="KW-0963">Cytoplasm</keyword>
<evidence type="ECO:0000256" key="8">
    <source>
        <dbReference type="ARBA" id="ARBA00022763"/>
    </source>
</evidence>
<comment type="similarity">
    <text evidence="4">Belongs to the DDB1 family.</text>
</comment>
<dbReference type="FunFam" id="1.10.150.910:FF:000001">
    <property type="entry name" value="DNA damage-binding protein 1"/>
    <property type="match status" value="1"/>
</dbReference>
<sequence length="1139" mass="126180">MSYNYVVTAQKPTAVNACITGHFTSAEDLNLLIAKNTRLEIYVVTAEGLRPVKEVGMYGKIAVMELFRPKGESKDLLFILTAKYNACILEYKQNGDSIDIITRAHGNVQDRIGRPSETGVIGIVDPECRMIGLRLYDGLFKVIPLDRDNRELKAFNIRLEELQVIDVQFLYGCQAPTVCFIYQDPQGRHVKTYEVSLREKEFNKGPWKQENVEAEASMVIPVPEPFGGAIIIGQESITYHNGDKYLAIAPPTIKQSTIVCHNRVDPNGSRYLLGDMEGRLFMLLLEKEELMDGAVVLKDLHVELLGETSIAECLTYLDNGVVFVGSRLGDSQLVKLNVDSNDQGSYVAVMETFTNLGPIVDMCVVDLERQGQGQLVTCSGAFKEGSLRIIRNGIGIHEHASIDLPGIKGLWPLRSESGRDTDDMLVLSFVGQTRVLMLSGEEVEETELPGFVDNQQTFFCGNVAHQQLIQITSVSVRLVTQDSKALVSEWKEPQGRNISVASCNSTQVVLAVGRVLYYLQILTGELKQISSTEMEHEVACLDITPLGESAGESSICAVGLWTDISARLLKLPCFSPLHKEMLGGEIIPRSILMTTFEGSHYLLCALGDGALFYFGLDIQTGVLSERKKVTLGTQPTVLRTFRSLSTSNVFACSDRPTVIYSSNHKLVFSNVNLKEVNYMCPLNSEGYPDSLALANNSTLTIGTIDEIQKLHIRTVPLYESPKRICYQEVSQCFGVLSSRVEMQDASGTTAAVRPSASTQALSSSVSSSKLFPSSTSPHETSFGEEVEVHSLLVVDQHTFEVLHAHQFLQNEYALSMVSCKLGRDPAVYFIVGTAMVYPEEAEPKQGRIIVFHYTDGKLQTVAEKEVKGAVYSMVEFSGKLLASINSTVRLYEWTAEKELRTECNHYNNIMALYLKTKGDFILVGDLMRSVLLLAYKSMEGSFEEIARDFNPNWMSAVEILDDDNFLGAENAFNLFVCQKDSAATTDEERQHLQEVGLFHLGEFVNVFSHGSLVLQNLGESSTPTQGSVLFGTVNGMIGLVTSLSEGWYSLLLDLQIRLNKVIKSVGKIDATWRSFHTERKTEQATGFIDGDLIESFLDLGRAKMQEVVSTLQIDDGSGMKREATVDEVIKIVEELTRIH</sequence>
<keyword evidence="8" id="KW-0227">DNA damage</keyword>
<dbReference type="InterPro" id="IPR058543">
    <property type="entry name" value="Beta-prop_RSE1/DDB1/CPSF1_2nd"/>
</dbReference>
<dbReference type="GO" id="GO:0005737">
    <property type="term" value="C:cytoplasm"/>
    <property type="evidence" value="ECO:0007669"/>
    <property type="project" value="UniProtKB-SubCell"/>
</dbReference>
<dbReference type="GO" id="GO:0016567">
    <property type="term" value="P:protein ubiquitination"/>
    <property type="evidence" value="ECO:0007669"/>
    <property type="project" value="UniProtKB-UniPathway"/>
</dbReference>
<evidence type="ECO:0000313" key="19">
    <source>
        <dbReference type="Proteomes" id="UP000694701"/>
    </source>
</evidence>
<dbReference type="Pfam" id="PF03178">
    <property type="entry name" value="CPSF_A"/>
    <property type="match status" value="1"/>
</dbReference>
<dbReference type="Pfam" id="PF23726">
    <property type="entry name" value="Beta-prop_RSE1_2nd"/>
    <property type="match status" value="1"/>
</dbReference>
<keyword evidence="12" id="KW-0234">DNA repair</keyword>
<evidence type="ECO:0000256" key="9">
    <source>
        <dbReference type="ARBA" id="ARBA00022786"/>
    </source>
</evidence>
<dbReference type="InterPro" id="IPR050358">
    <property type="entry name" value="RSE1/DDB1/CFT1"/>
</dbReference>
<evidence type="ECO:0000256" key="3">
    <source>
        <dbReference type="ARBA" id="ARBA00004906"/>
    </source>
</evidence>
<accession>A0A8C2C3J5</accession>
<evidence type="ECO:0000256" key="4">
    <source>
        <dbReference type="ARBA" id="ARBA00007453"/>
    </source>
</evidence>
<evidence type="ECO:0000256" key="7">
    <source>
        <dbReference type="ARBA" id="ARBA00022737"/>
    </source>
</evidence>
<name>A0A8C2C3J5_CYPCA</name>
<feature type="domain" description="RSE1/DDB1/CPSF1 C-terminal" evidence="15">
    <location>
        <begin position="790"/>
        <end position="1098"/>
    </location>
</feature>
<evidence type="ECO:0000256" key="11">
    <source>
        <dbReference type="ARBA" id="ARBA00023125"/>
    </source>
</evidence>
<evidence type="ECO:0000259" key="16">
    <source>
        <dbReference type="Pfam" id="PF10433"/>
    </source>
</evidence>
<comment type="subcellular location">
    <subcellularLocation>
        <location evidence="2">Cytoplasm</location>
    </subcellularLocation>
    <subcellularLocation>
        <location evidence="1">Nucleus</location>
    </subcellularLocation>
</comment>
<evidence type="ECO:0000256" key="12">
    <source>
        <dbReference type="ARBA" id="ARBA00023204"/>
    </source>
</evidence>
<dbReference type="FunFam" id="2.130.10.10:FF:002576">
    <property type="entry name" value="DNA damage-binding protein 1"/>
    <property type="match status" value="1"/>
</dbReference>
<gene>
    <name evidence="18" type="primary">LOC109113043</name>
</gene>
<comment type="pathway">
    <text evidence="3">Protein modification; protein ubiquitination.</text>
</comment>
<evidence type="ECO:0000256" key="14">
    <source>
        <dbReference type="ARBA" id="ARBA00031668"/>
    </source>
</evidence>
<dbReference type="UniPathway" id="UPA00143"/>
<keyword evidence="11" id="KW-0238">DNA-binding</keyword>
<dbReference type="InterPro" id="IPR015943">
    <property type="entry name" value="WD40/YVTN_repeat-like_dom_sf"/>
</dbReference>
<evidence type="ECO:0000313" key="18">
    <source>
        <dbReference type="Ensembl" id="ENSCCRP00020006463.1"/>
    </source>
</evidence>
<dbReference type="PANTHER" id="PTHR10644">
    <property type="entry name" value="DNA REPAIR/RNA PROCESSING CPSF FAMILY"/>
    <property type="match status" value="1"/>
</dbReference>
<evidence type="ECO:0000256" key="1">
    <source>
        <dbReference type="ARBA" id="ARBA00004123"/>
    </source>
</evidence>
<dbReference type="FunFam" id="2.130.10.10:FF:000070">
    <property type="entry name" value="DNA damage-binding protein 1"/>
    <property type="match status" value="1"/>
</dbReference>
<evidence type="ECO:0000256" key="6">
    <source>
        <dbReference type="ARBA" id="ARBA00022490"/>
    </source>
</evidence>
<dbReference type="InterPro" id="IPR004871">
    <property type="entry name" value="RSE1/DDB1/CPSF1_C"/>
</dbReference>
<organism evidence="18 19">
    <name type="scientific">Cyprinus carpio</name>
    <name type="common">Common carp</name>
    <dbReference type="NCBI Taxonomy" id="7962"/>
    <lineage>
        <taxon>Eukaryota</taxon>
        <taxon>Metazoa</taxon>
        <taxon>Chordata</taxon>
        <taxon>Craniata</taxon>
        <taxon>Vertebrata</taxon>
        <taxon>Euteleostomi</taxon>
        <taxon>Actinopterygii</taxon>
        <taxon>Neopterygii</taxon>
        <taxon>Teleostei</taxon>
        <taxon>Ostariophysi</taxon>
        <taxon>Cypriniformes</taxon>
        <taxon>Cyprinidae</taxon>
        <taxon>Cyprininae</taxon>
        <taxon>Cyprinus</taxon>
    </lineage>
</organism>
<dbReference type="Proteomes" id="UP000694701">
    <property type="component" value="Unplaced"/>
</dbReference>
<dbReference type="Pfam" id="PF10433">
    <property type="entry name" value="Beta-prop_RSE1_1st"/>
    <property type="match status" value="1"/>
</dbReference>
<evidence type="ECO:0000259" key="17">
    <source>
        <dbReference type="Pfam" id="PF23726"/>
    </source>
</evidence>
<feature type="domain" description="RSE1/DDB1/CPSF1 second beta-propeller" evidence="17">
    <location>
        <begin position="396"/>
        <end position="704"/>
    </location>
</feature>